<dbReference type="GeneID" id="5490144"/>
<sequence length="467" mass="53446">MICFWFWLSQQQQEIRFHQYDTEISTVRPSLDGLHFIDAAHPYIRAHDKRTSLQNKTAKSGLPPLLDHTSAEPISLLTQVDDEEYVILPNATSLVAIRTKDLDPHSRHLIRIIAPMVGRDTVETFQFLGVWLDEGGQLIPVQDPMASTRNAQLHTKDIASEEFGFPISDLPLQNTPQRKMLEILTDLPGSMTGLDRRKHRISSNLATGILGGVMGWEYLTGEMFGSDHVTIGMDGMCLVQDCIGGRGTPAGLADILNIGNADWESFRIYNEQYNLTTWDLSVLFEETYVSLIKAIRTLAYPKYSSTMAETAQYDYPQHRAVDIPIFVMRPFRGQLEQSTHSVVDRLQFEGDKSVFWLDTSGWLNTDLDFEGRPEDQDFFLDEESPRKEWRLTERGNQRVAILLHMHVCRYLAQEAEKCAFLAPEAYQGGNVDPVAMHFDEYMRNEKERRLKKLFWVSPEDEGKVQVK</sequence>
<dbReference type="eggNOG" id="ENOG502SKCY">
    <property type="taxonomic scope" value="Eukaryota"/>
</dbReference>
<keyword evidence="2" id="KW-1185">Reference proteome</keyword>
<dbReference type="Proteomes" id="UP000001312">
    <property type="component" value="Unassembled WGS sequence"/>
</dbReference>
<proteinExistence type="predicted"/>
<evidence type="ECO:0000313" key="2">
    <source>
        <dbReference type="Proteomes" id="UP000001312"/>
    </source>
</evidence>
<organism evidence="1 2">
    <name type="scientific">Sclerotinia sclerotiorum (strain ATCC 18683 / 1980 / Ss-1)</name>
    <name type="common">White mold</name>
    <name type="synonym">Whetzelinia sclerotiorum</name>
    <dbReference type="NCBI Taxonomy" id="665079"/>
    <lineage>
        <taxon>Eukaryota</taxon>
        <taxon>Fungi</taxon>
        <taxon>Dikarya</taxon>
        <taxon>Ascomycota</taxon>
        <taxon>Pezizomycotina</taxon>
        <taxon>Leotiomycetes</taxon>
        <taxon>Helotiales</taxon>
        <taxon>Sclerotiniaceae</taxon>
        <taxon>Sclerotinia</taxon>
    </lineage>
</organism>
<dbReference type="HOGENOM" id="CLU_032922_0_0_1"/>
<dbReference type="InterPro" id="IPR036514">
    <property type="entry name" value="SGNH_hydro_sf"/>
</dbReference>
<dbReference type="InParanoid" id="A7EJS2"/>
<evidence type="ECO:0000313" key="1">
    <source>
        <dbReference type="EMBL" id="EDO03088.1"/>
    </source>
</evidence>
<protein>
    <submittedName>
        <fullName evidence="1">Uncharacterized protein</fullName>
    </submittedName>
</protein>
<accession>A7EJS2</accession>
<dbReference type="KEGG" id="ssl:SS1G_05567"/>
<gene>
    <name evidence="1" type="ORF">SS1G_05567</name>
</gene>
<name>A7EJS2_SCLS1</name>
<dbReference type="AlphaFoldDB" id="A7EJS2"/>
<dbReference type="EMBL" id="CH476626">
    <property type="protein sequence ID" value="EDO03088.1"/>
    <property type="molecule type" value="Genomic_DNA"/>
</dbReference>
<dbReference type="RefSeq" id="XP_001594137.1">
    <property type="nucleotide sequence ID" value="XM_001594087.1"/>
</dbReference>
<dbReference type="OMA" id="PIFVMRP"/>
<dbReference type="Gene3D" id="3.40.50.1110">
    <property type="entry name" value="SGNH hydrolase"/>
    <property type="match status" value="1"/>
</dbReference>
<reference evidence="2" key="1">
    <citation type="journal article" date="2011" name="PLoS Genet.">
        <title>Genomic analysis of the necrotrophic fungal pathogens Sclerotinia sclerotiorum and Botrytis cinerea.</title>
        <authorList>
            <person name="Amselem J."/>
            <person name="Cuomo C.A."/>
            <person name="van Kan J.A."/>
            <person name="Viaud M."/>
            <person name="Benito E.P."/>
            <person name="Couloux A."/>
            <person name="Coutinho P.M."/>
            <person name="de Vries R.P."/>
            <person name="Dyer P.S."/>
            <person name="Fillinger S."/>
            <person name="Fournier E."/>
            <person name="Gout L."/>
            <person name="Hahn M."/>
            <person name="Kohn L."/>
            <person name="Lapalu N."/>
            <person name="Plummer K.M."/>
            <person name="Pradier J.M."/>
            <person name="Quevillon E."/>
            <person name="Sharon A."/>
            <person name="Simon A."/>
            <person name="ten Have A."/>
            <person name="Tudzynski B."/>
            <person name="Tudzynski P."/>
            <person name="Wincker P."/>
            <person name="Andrew M."/>
            <person name="Anthouard V."/>
            <person name="Beever R.E."/>
            <person name="Beffa R."/>
            <person name="Benoit I."/>
            <person name="Bouzid O."/>
            <person name="Brault B."/>
            <person name="Chen Z."/>
            <person name="Choquer M."/>
            <person name="Collemare J."/>
            <person name="Cotton P."/>
            <person name="Danchin E.G."/>
            <person name="Da Silva C."/>
            <person name="Gautier A."/>
            <person name="Giraud C."/>
            <person name="Giraud T."/>
            <person name="Gonzalez C."/>
            <person name="Grossetete S."/>
            <person name="Guldener U."/>
            <person name="Henrissat B."/>
            <person name="Howlett B.J."/>
            <person name="Kodira C."/>
            <person name="Kretschmer M."/>
            <person name="Lappartient A."/>
            <person name="Leroch M."/>
            <person name="Levis C."/>
            <person name="Mauceli E."/>
            <person name="Neuveglise C."/>
            <person name="Oeser B."/>
            <person name="Pearson M."/>
            <person name="Poulain J."/>
            <person name="Poussereau N."/>
            <person name="Quesneville H."/>
            <person name="Rascle C."/>
            <person name="Schumacher J."/>
            <person name="Segurens B."/>
            <person name="Sexton A."/>
            <person name="Silva E."/>
            <person name="Sirven C."/>
            <person name="Soanes D.M."/>
            <person name="Talbot N.J."/>
            <person name="Templeton M."/>
            <person name="Yandava C."/>
            <person name="Yarden O."/>
            <person name="Zeng Q."/>
            <person name="Rollins J.A."/>
            <person name="Lebrun M.H."/>
            <person name="Dickman M."/>
        </authorList>
    </citation>
    <scope>NUCLEOTIDE SEQUENCE [LARGE SCALE GENOMIC DNA]</scope>
    <source>
        <strain evidence="2">ATCC 18683 / 1980 / Ss-1</strain>
    </source>
</reference>